<name>A0A8X6VCY1_TRICX</name>
<protein>
    <submittedName>
        <fullName evidence="1">Uncharacterized protein</fullName>
    </submittedName>
</protein>
<organism evidence="1 2">
    <name type="scientific">Trichonephila clavipes</name>
    <name type="common">Golden silk orbweaver</name>
    <name type="synonym">Nephila clavipes</name>
    <dbReference type="NCBI Taxonomy" id="2585209"/>
    <lineage>
        <taxon>Eukaryota</taxon>
        <taxon>Metazoa</taxon>
        <taxon>Ecdysozoa</taxon>
        <taxon>Arthropoda</taxon>
        <taxon>Chelicerata</taxon>
        <taxon>Arachnida</taxon>
        <taxon>Araneae</taxon>
        <taxon>Araneomorphae</taxon>
        <taxon>Entelegynae</taxon>
        <taxon>Araneoidea</taxon>
        <taxon>Nephilidae</taxon>
        <taxon>Trichonephila</taxon>
    </lineage>
</organism>
<proteinExistence type="predicted"/>
<reference evidence="1" key="1">
    <citation type="submission" date="2020-08" db="EMBL/GenBank/DDBJ databases">
        <title>Multicomponent nature underlies the extraordinary mechanical properties of spider dragline silk.</title>
        <authorList>
            <person name="Kono N."/>
            <person name="Nakamura H."/>
            <person name="Mori M."/>
            <person name="Yoshida Y."/>
            <person name="Ohtoshi R."/>
            <person name="Malay A.D."/>
            <person name="Moran D.A.P."/>
            <person name="Tomita M."/>
            <person name="Numata K."/>
            <person name="Arakawa K."/>
        </authorList>
    </citation>
    <scope>NUCLEOTIDE SEQUENCE</scope>
</reference>
<dbReference type="EMBL" id="BMAU01021229">
    <property type="protein sequence ID" value="GFY01550.1"/>
    <property type="molecule type" value="Genomic_DNA"/>
</dbReference>
<gene>
    <name evidence="1" type="ORF">TNCV_2607341</name>
</gene>
<dbReference type="AlphaFoldDB" id="A0A8X6VCY1"/>
<dbReference type="Proteomes" id="UP000887159">
    <property type="component" value="Unassembled WGS sequence"/>
</dbReference>
<evidence type="ECO:0000313" key="2">
    <source>
        <dbReference type="Proteomes" id="UP000887159"/>
    </source>
</evidence>
<comment type="caution">
    <text evidence="1">The sequence shown here is derived from an EMBL/GenBank/DDBJ whole genome shotgun (WGS) entry which is preliminary data.</text>
</comment>
<keyword evidence="2" id="KW-1185">Reference proteome</keyword>
<accession>A0A8X6VCY1</accession>
<evidence type="ECO:0000313" key="1">
    <source>
        <dbReference type="EMBL" id="GFY01550.1"/>
    </source>
</evidence>
<sequence>MTPRHINVSTLIPRTSMSLALGRCLRAEDRIYIHFEKKIDFGELQNCKKIRFFITFFDDLHIRRADGADARKFCRSSESSRLRNGGRYKSMMPPGGYVQVQPPGGYGTFFFHDAFIHGHENNYNN</sequence>